<sequence length="414" mass="47232">MGSKRVHPTSSKAALPFKTGNKFKRQDLHIKQKKARDNERRDIRFKRKREEDRDPELRRQRLAKNVPHTIDNKRVWDEVSGDGNDLNISVDVEQLKRRRIEEAEAAEQEPLDEEPEEKDDDADSMLDSDSEKGSEDEDEKPNSRPRAASNAPSTASTNLDLTPSSLSLKFPTLFTDEPPPSPKILVTTSLNSTLHAEAHLLCTLFPNSNYVPRSAHRYGHKYSLREICKFATNREYTSVVMLKEDAKVPTGLTIVHLPSGPTCHFSIKNWVEGKKLPGHGNPTNHYPELILNNFRTPLGLLTARLFLTLFPPQPELQGRQVVTLHNQRDYIFVRRHRYVFREKRETEKSVVGPDGKVVEGVEGIRAGLQELGPRFTLKLRRVDKGIGRAGSEGDDAVQWQWKAGMEKQRTRFNL</sequence>
<feature type="domain" description="Brix" evidence="2">
    <location>
        <begin position="180"/>
        <end position="388"/>
    </location>
</feature>
<dbReference type="AlphaFoldDB" id="A0A395J541"/>
<feature type="compositionally biased region" description="Basic and acidic residues" evidence="1">
    <location>
        <begin position="24"/>
        <end position="59"/>
    </location>
</feature>
<dbReference type="GO" id="GO:0000470">
    <property type="term" value="P:maturation of LSU-rRNA"/>
    <property type="evidence" value="ECO:0007669"/>
    <property type="project" value="TreeGrafter"/>
</dbReference>
<feature type="compositionally biased region" description="Low complexity" evidence="1">
    <location>
        <begin position="144"/>
        <end position="158"/>
    </location>
</feature>
<dbReference type="GO" id="GO:0000460">
    <property type="term" value="P:maturation of 5.8S rRNA"/>
    <property type="evidence" value="ECO:0007669"/>
    <property type="project" value="TreeGrafter"/>
</dbReference>
<dbReference type="FunFam" id="3.40.50.10480:FF:000005">
    <property type="entry name" value="Similar to RNA processing factor 1"/>
    <property type="match status" value="1"/>
</dbReference>
<dbReference type="InterPro" id="IPR044281">
    <property type="entry name" value="IMP4/RPF1"/>
</dbReference>
<feature type="region of interest" description="Disordered" evidence="1">
    <location>
        <begin position="103"/>
        <end position="162"/>
    </location>
</feature>
<dbReference type="OrthoDB" id="264354at2759"/>
<dbReference type="PANTHER" id="PTHR22734:SF3">
    <property type="entry name" value="RIBOSOME PRODUCTION FACTOR 1"/>
    <property type="match status" value="1"/>
</dbReference>
<feature type="region of interest" description="Disordered" evidence="1">
    <location>
        <begin position="1"/>
        <end position="86"/>
    </location>
</feature>
<proteinExistence type="predicted"/>
<comment type="caution">
    <text evidence="3">The sequence shown here is derived from an EMBL/GenBank/DDBJ whole genome shotgun (WGS) entry which is preliminary data.</text>
</comment>
<reference evidence="3 4" key="1">
    <citation type="submission" date="2018-06" db="EMBL/GenBank/DDBJ databases">
        <title>Genome Sequence of the Brown Rot Fungal Pathogen Monilinia fructigena.</title>
        <authorList>
            <person name="Landi L."/>
            <person name="De Miccolis Angelini R.M."/>
            <person name="Pollastro S."/>
            <person name="Abate D."/>
            <person name="Faretra F."/>
            <person name="Romanazzi G."/>
        </authorList>
    </citation>
    <scope>NUCLEOTIDE SEQUENCE [LARGE SCALE GENOMIC DNA]</scope>
    <source>
        <strain evidence="3 4">Mfrg269</strain>
    </source>
</reference>
<evidence type="ECO:0000259" key="2">
    <source>
        <dbReference type="PROSITE" id="PS50833"/>
    </source>
</evidence>
<gene>
    <name evidence="3" type="ORF">DID88_008216</name>
</gene>
<dbReference type="Gene3D" id="3.40.50.10480">
    <property type="entry name" value="Probable brix-domain ribosomal biogenesis protein"/>
    <property type="match status" value="1"/>
</dbReference>
<dbReference type="EMBL" id="QKRW01000003">
    <property type="protein sequence ID" value="RAL67461.1"/>
    <property type="molecule type" value="Genomic_DNA"/>
</dbReference>
<evidence type="ECO:0000313" key="4">
    <source>
        <dbReference type="Proteomes" id="UP000249056"/>
    </source>
</evidence>
<dbReference type="PANTHER" id="PTHR22734">
    <property type="entry name" value="U3 SMALL NUCLEOLAR RIBONUCLEOPROTEIN PROTEIN IMP4"/>
    <property type="match status" value="1"/>
</dbReference>
<feature type="compositionally biased region" description="Acidic residues" evidence="1">
    <location>
        <begin position="103"/>
        <end position="139"/>
    </location>
</feature>
<dbReference type="Proteomes" id="UP000249056">
    <property type="component" value="Unassembled WGS sequence"/>
</dbReference>
<dbReference type="SUPFAM" id="SSF52954">
    <property type="entry name" value="Class II aaRS ABD-related"/>
    <property type="match status" value="1"/>
</dbReference>
<dbReference type="GO" id="GO:0030687">
    <property type="term" value="C:preribosome, large subunit precursor"/>
    <property type="evidence" value="ECO:0007669"/>
    <property type="project" value="TreeGrafter"/>
</dbReference>
<keyword evidence="4" id="KW-1185">Reference proteome</keyword>
<accession>A0A395J541</accession>
<protein>
    <recommendedName>
        <fullName evidence="2">Brix domain-containing protein</fullName>
    </recommendedName>
</protein>
<dbReference type="GO" id="GO:0005730">
    <property type="term" value="C:nucleolus"/>
    <property type="evidence" value="ECO:0007669"/>
    <property type="project" value="TreeGrafter"/>
</dbReference>
<dbReference type="InterPro" id="IPR007109">
    <property type="entry name" value="Brix"/>
</dbReference>
<organism evidence="3 4">
    <name type="scientific">Monilinia fructigena</name>
    <dbReference type="NCBI Taxonomy" id="38457"/>
    <lineage>
        <taxon>Eukaryota</taxon>
        <taxon>Fungi</taxon>
        <taxon>Dikarya</taxon>
        <taxon>Ascomycota</taxon>
        <taxon>Pezizomycotina</taxon>
        <taxon>Leotiomycetes</taxon>
        <taxon>Helotiales</taxon>
        <taxon>Sclerotiniaceae</taxon>
        <taxon>Monilinia</taxon>
    </lineage>
</organism>
<dbReference type="PROSITE" id="PS50833">
    <property type="entry name" value="BRIX"/>
    <property type="match status" value="1"/>
</dbReference>
<dbReference type="Pfam" id="PF04427">
    <property type="entry name" value="Brix"/>
    <property type="match status" value="1"/>
</dbReference>
<evidence type="ECO:0000256" key="1">
    <source>
        <dbReference type="SAM" id="MobiDB-lite"/>
    </source>
</evidence>
<evidence type="ECO:0000313" key="3">
    <source>
        <dbReference type="EMBL" id="RAL67461.1"/>
    </source>
</evidence>
<dbReference type="GO" id="GO:0042134">
    <property type="term" value="F:rRNA primary transcript binding"/>
    <property type="evidence" value="ECO:0007669"/>
    <property type="project" value="InterPro"/>
</dbReference>
<dbReference type="SMART" id="SM00879">
    <property type="entry name" value="Brix"/>
    <property type="match status" value="1"/>
</dbReference>
<name>A0A395J541_9HELO</name>